<dbReference type="InterPro" id="IPR007573">
    <property type="entry name" value="QWRF"/>
</dbReference>
<name>A0A7J6E7J3_CANSA</name>
<organism evidence="3 4">
    <name type="scientific">Cannabis sativa</name>
    <name type="common">Hemp</name>
    <name type="synonym">Marijuana</name>
    <dbReference type="NCBI Taxonomy" id="3483"/>
    <lineage>
        <taxon>Eukaryota</taxon>
        <taxon>Viridiplantae</taxon>
        <taxon>Streptophyta</taxon>
        <taxon>Embryophyta</taxon>
        <taxon>Tracheophyta</taxon>
        <taxon>Spermatophyta</taxon>
        <taxon>Magnoliopsida</taxon>
        <taxon>eudicotyledons</taxon>
        <taxon>Gunneridae</taxon>
        <taxon>Pentapetalae</taxon>
        <taxon>rosids</taxon>
        <taxon>fabids</taxon>
        <taxon>Rosales</taxon>
        <taxon>Cannabaceae</taxon>
        <taxon>Cannabis</taxon>
    </lineage>
</organism>
<dbReference type="GO" id="GO:0008017">
    <property type="term" value="F:microtubule binding"/>
    <property type="evidence" value="ECO:0007669"/>
    <property type="project" value="TreeGrafter"/>
</dbReference>
<proteinExistence type="inferred from homology"/>
<evidence type="ECO:0000313" key="4">
    <source>
        <dbReference type="Proteomes" id="UP000583929"/>
    </source>
</evidence>
<dbReference type="GO" id="GO:0005880">
    <property type="term" value="C:nuclear microtubule"/>
    <property type="evidence" value="ECO:0007669"/>
    <property type="project" value="TreeGrafter"/>
</dbReference>
<dbReference type="PANTHER" id="PTHR31807">
    <property type="entry name" value="AUGMIN FAMILY MEMBER"/>
    <property type="match status" value="1"/>
</dbReference>
<keyword evidence="4" id="KW-1185">Reference proteome</keyword>
<gene>
    <name evidence="3" type="ORF">G4B88_010057</name>
</gene>
<comment type="similarity">
    <text evidence="1">Belongs to the QWRF family.</text>
</comment>
<comment type="caution">
    <text evidence="3">The sequence shown here is derived from an EMBL/GenBank/DDBJ whole genome shotgun (WGS) entry which is preliminary data.</text>
</comment>
<dbReference type="EMBL" id="JAATIQ010000479">
    <property type="protein sequence ID" value="KAF4354433.1"/>
    <property type="molecule type" value="Genomic_DNA"/>
</dbReference>
<evidence type="ECO:0000313" key="3">
    <source>
        <dbReference type="EMBL" id="KAF4354433.1"/>
    </source>
</evidence>
<dbReference type="Pfam" id="PF04484">
    <property type="entry name" value="QWRF"/>
    <property type="match status" value="8"/>
</dbReference>
<reference evidence="3 4" key="1">
    <citation type="journal article" date="2020" name="bioRxiv">
        <title>Sequence and annotation of 42 cannabis genomes reveals extensive copy number variation in cannabinoid synthesis and pathogen resistance genes.</title>
        <authorList>
            <person name="Mckernan K.J."/>
            <person name="Helbert Y."/>
            <person name="Kane L.T."/>
            <person name="Ebling H."/>
            <person name="Zhang L."/>
            <person name="Liu B."/>
            <person name="Eaton Z."/>
            <person name="Mclaughlin S."/>
            <person name="Kingan S."/>
            <person name="Baybayan P."/>
            <person name="Concepcion G."/>
            <person name="Jordan M."/>
            <person name="Riva A."/>
            <person name="Barbazuk W."/>
            <person name="Harkins T."/>
        </authorList>
    </citation>
    <scope>NUCLEOTIDE SEQUENCE [LARGE SCALE GENOMIC DNA]</scope>
    <source>
        <strain evidence="4">cv. Jamaican Lion 4</strain>
        <tissue evidence="3">Leaf</tissue>
    </source>
</reference>
<dbReference type="GO" id="GO:0005737">
    <property type="term" value="C:cytoplasm"/>
    <property type="evidence" value="ECO:0007669"/>
    <property type="project" value="TreeGrafter"/>
</dbReference>
<dbReference type="GO" id="GO:0051225">
    <property type="term" value="P:spindle assembly"/>
    <property type="evidence" value="ECO:0007669"/>
    <property type="project" value="TreeGrafter"/>
</dbReference>
<dbReference type="AlphaFoldDB" id="A0A7J6E7J3"/>
<evidence type="ECO:0000256" key="2">
    <source>
        <dbReference type="SAM" id="MobiDB-lite"/>
    </source>
</evidence>
<dbReference type="PANTHER" id="PTHR31807:SF38">
    <property type="entry name" value="QWRF MOTIF-CONTAINING PROTEIN 9"/>
    <property type="match status" value="1"/>
</dbReference>
<dbReference type="Proteomes" id="UP000583929">
    <property type="component" value="Unassembled WGS sequence"/>
</dbReference>
<accession>A0A7J6E7J3</accession>
<evidence type="ECO:0000256" key="1">
    <source>
        <dbReference type="ARBA" id="ARBA00010016"/>
    </source>
</evidence>
<feature type="region of interest" description="Disordered" evidence="2">
    <location>
        <begin position="88"/>
        <end position="107"/>
    </location>
</feature>
<sequence length="1018" mass="111428">MRLGWIASSSCTTPRTLEFGAFVCQEQRGSRGAMAAARFWQESKNRSQRLPEPASPFSRSTAMRAFAPSKLITPKKLSIESPVLSPRGVLSSSRRKTSPIKGICRPASPSKASMSVVSSTLRGTSPLQIRNLVPGTMSNKNAPSILSFAVDIQRGKAGENRLLDAHFLRLLYNRLLQWRFINARVDASLSAQRLNAETVGRNLLACVSLYQRSIFNAWVTTEQLRESVRTKRIELQLMRQTLKLISILKEQMVYLEEWSVLDWDYTCSLSGAFEALKASTLRLLVVAGARADVQNVKDAICSAVDVMQAMASSICLLTSKVVFSDGEVNSLVGEVSTVTAKERALLGHCKDLLSTVAALQVSDSIYNCIIIITVLVPNFGRLLEMVYLEEWSVLDWDYTCSLSGAFEALKASTLRLLVVAGARADVQNVKDAICSAVDVMQAMASSICLLTSKVVFSDGEVNSLVGEVSTVTAKERALLGHCKDLLSTVAALLLQMVYLEEWSVLDWDYTCSLSRSFEALKASTLRLLVVAGARVYVTDFFLNCFSFFHYRLLQADVQNVKDAICSAVDVMQAMASSICLLTSKVVFSVYLHVFLFAPNTIASLHYEIKVLIVCLCKGLLQMVYLEEWSVLDWDYTCSLSGAFEALKASTLRLLVVAGARADVQNVKDAICSAVDVMQAMASSICLLTSKVVFSDGEVNSLVGEVSTVTAKERALLGHCKDLLSTVAALQVSDSIYNCIIIITVLVPNFGILIVCLCKRLLQMVYLEEWSVLDWDYTCSLSRSFEALKASTLRLLVVAGARVYVTDFFLNCFSFFHYRLLQADVQNVKDAICSAVDVMQAMASSICLLTSKVDGEVNSLVGEVSTVTAKERALLGHCKDLLSTVAALQMVYLEEWSVLDWDYTCSLSGAFEALKASTLRLLVVAGARADVQNVKDAICSAVDVMQAMASSICLLTSKVVFSDGEVNSLVREVSTVTAKERALLGHCKDLLSTVAALQVSDSIYNCIIIITVLVPNFRS</sequence>
<protein>
    <submittedName>
        <fullName evidence="3">Uncharacterized protein</fullName>
    </submittedName>
</protein>